<dbReference type="AlphaFoldDB" id="A0A0F9H5Y2"/>
<accession>A0A0F9H5Y2</accession>
<reference evidence="1" key="1">
    <citation type="journal article" date="2015" name="Nature">
        <title>Complex archaea that bridge the gap between prokaryotes and eukaryotes.</title>
        <authorList>
            <person name="Spang A."/>
            <person name="Saw J.H."/>
            <person name="Jorgensen S.L."/>
            <person name="Zaremba-Niedzwiedzka K."/>
            <person name="Martijn J."/>
            <person name="Lind A.E."/>
            <person name="van Eijk R."/>
            <person name="Schleper C."/>
            <person name="Guy L."/>
            <person name="Ettema T.J."/>
        </authorList>
    </citation>
    <scope>NUCLEOTIDE SEQUENCE</scope>
</reference>
<sequence length="59" mass="6943">VYSYFKYSIPDPNDEPMVTGMHIREALYYKDNIWRVGLGTVIDIGIDRVKNRDYTNTEV</sequence>
<dbReference type="EMBL" id="LAZR01023870">
    <property type="protein sequence ID" value="KKL77045.1"/>
    <property type="molecule type" value="Genomic_DNA"/>
</dbReference>
<proteinExistence type="predicted"/>
<evidence type="ECO:0000313" key="1">
    <source>
        <dbReference type="EMBL" id="KKL77045.1"/>
    </source>
</evidence>
<protein>
    <submittedName>
        <fullName evidence="1">Uncharacterized protein</fullName>
    </submittedName>
</protein>
<comment type="caution">
    <text evidence="1">The sequence shown here is derived from an EMBL/GenBank/DDBJ whole genome shotgun (WGS) entry which is preliminary data.</text>
</comment>
<organism evidence="1">
    <name type="scientific">marine sediment metagenome</name>
    <dbReference type="NCBI Taxonomy" id="412755"/>
    <lineage>
        <taxon>unclassified sequences</taxon>
        <taxon>metagenomes</taxon>
        <taxon>ecological metagenomes</taxon>
    </lineage>
</organism>
<feature type="non-terminal residue" evidence="1">
    <location>
        <position position="1"/>
    </location>
</feature>
<gene>
    <name evidence="1" type="ORF">LCGC14_2038870</name>
</gene>
<name>A0A0F9H5Y2_9ZZZZ</name>